<dbReference type="EMBL" id="QLLR01000002">
    <property type="protein sequence ID" value="RAJ35602.1"/>
    <property type="molecule type" value="Genomic_DNA"/>
</dbReference>
<gene>
    <name evidence="2" type="ORF">LY11_00848</name>
</gene>
<dbReference type="InterPro" id="IPR014710">
    <property type="entry name" value="RmlC-like_jellyroll"/>
</dbReference>
<evidence type="ECO:0000313" key="2">
    <source>
        <dbReference type="EMBL" id="RAJ35602.1"/>
    </source>
</evidence>
<evidence type="ECO:0000313" key="3">
    <source>
        <dbReference type="Proteomes" id="UP000249754"/>
    </source>
</evidence>
<reference evidence="2 3" key="1">
    <citation type="submission" date="2018-06" db="EMBL/GenBank/DDBJ databases">
        <title>Genomic Encyclopedia of Archaeal and Bacterial Type Strains, Phase II (KMG-II): from individual species to whole genera.</title>
        <authorList>
            <person name="Goeker M."/>
        </authorList>
    </citation>
    <scope>NUCLEOTIDE SEQUENCE [LARGE SCALE GENOMIC DNA]</scope>
    <source>
        <strain evidence="2 3">DSM 14825</strain>
    </source>
</reference>
<dbReference type="Proteomes" id="UP000249754">
    <property type="component" value="Unassembled WGS sequence"/>
</dbReference>
<dbReference type="InterPro" id="IPR000595">
    <property type="entry name" value="cNMP-bd_dom"/>
</dbReference>
<sequence length="195" mass="22583">MYKQALSDCILKRITISQPNLDTVLSYFKEQQVDKEEVLLAEGESSKRMYFVKSGCLRIYFLQADGAEATRYLAFENNFATGLTGFISQQPSQENIQALEKTEVLYIAREDFYTLLDQVPEWGKFYRSYLEAAYVTNTKRLMSFITMDATTRYQSLIAEYPTILQRLSNRMVANYLGISQEALSRLKHKLLNSKQ</sequence>
<dbReference type="OrthoDB" id="1092431at2"/>
<dbReference type="PROSITE" id="PS50042">
    <property type="entry name" value="CNMP_BINDING_3"/>
    <property type="match status" value="1"/>
</dbReference>
<proteinExistence type="predicted"/>
<name>A0A327T404_9SPHI</name>
<dbReference type="Gene3D" id="2.60.120.10">
    <property type="entry name" value="Jelly Rolls"/>
    <property type="match status" value="1"/>
</dbReference>
<evidence type="ECO:0000259" key="1">
    <source>
        <dbReference type="PROSITE" id="PS50042"/>
    </source>
</evidence>
<protein>
    <submittedName>
        <fullName evidence="2">CRP-like cAMP-binding protein</fullName>
    </submittedName>
</protein>
<dbReference type="RefSeq" id="WP_111632460.1">
    <property type="nucleotide sequence ID" value="NZ_QLLR01000002.1"/>
</dbReference>
<feature type="domain" description="Cyclic nucleotide-binding" evidence="1">
    <location>
        <begin position="16"/>
        <end position="116"/>
    </location>
</feature>
<dbReference type="Pfam" id="PF00027">
    <property type="entry name" value="cNMP_binding"/>
    <property type="match status" value="1"/>
</dbReference>
<organism evidence="2 3">
    <name type="scientific">Pedobacter cryoconitis</name>
    <dbReference type="NCBI Taxonomy" id="188932"/>
    <lineage>
        <taxon>Bacteria</taxon>
        <taxon>Pseudomonadati</taxon>
        <taxon>Bacteroidota</taxon>
        <taxon>Sphingobacteriia</taxon>
        <taxon>Sphingobacteriales</taxon>
        <taxon>Sphingobacteriaceae</taxon>
        <taxon>Pedobacter</taxon>
    </lineage>
</organism>
<accession>A0A327T404</accession>
<comment type="caution">
    <text evidence="2">The sequence shown here is derived from an EMBL/GenBank/DDBJ whole genome shotgun (WGS) entry which is preliminary data.</text>
</comment>
<dbReference type="CDD" id="cd00038">
    <property type="entry name" value="CAP_ED"/>
    <property type="match status" value="1"/>
</dbReference>
<dbReference type="SUPFAM" id="SSF51206">
    <property type="entry name" value="cAMP-binding domain-like"/>
    <property type="match status" value="1"/>
</dbReference>
<dbReference type="InterPro" id="IPR018490">
    <property type="entry name" value="cNMP-bd_dom_sf"/>
</dbReference>
<dbReference type="AlphaFoldDB" id="A0A327T404"/>